<evidence type="ECO:0000313" key="2">
    <source>
        <dbReference type="EMBL" id="PZW40430.1"/>
    </source>
</evidence>
<feature type="domain" description="DSBA-like thioredoxin" evidence="1">
    <location>
        <begin position="5"/>
        <end position="205"/>
    </location>
</feature>
<dbReference type="CDD" id="cd03024">
    <property type="entry name" value="DsbA_FrnE"/>
    <property type="match status" value="1"/>
</dbReference>
<dbReference type="Proteomes" id="UP000249688">
    <property type="component" value="Unassembled WGS sequence"/>
</dbReference>
<dbReference type="Pfam" id="PF01323">
    <property type="entry name" value="DSBA"/>
    <property type="match status" value="1"/>
</dbReference>
<dbReference type="InterPro" id="IPR001853">
    <property type="entry name" value="DSBA-like_thioredoxin_dom"/>
</dbReference>
<protein>
    <submittedName>
        <fullName evidence="2">Putative DsbA family dithiol-disulfide isomerase</fullName>
    </submittedName>
</protein>
<evidence type="ECO:0000313" key="3">
    <source>
        <dbReference type="Proteomes" id="UP000249688"/>
    </source>
</evidence>
<dbReference type="GO" id="GO:0016853">
    <property type="term" value="F:isomerase activity"/>
    <property type="evidence" value="ECO:0007669"/>
    <property type="project" value="UniProtKB-KW"/>
</dbReference>
<accession>A0A2W7JY58</accession>
<dbReference type="PANTHER" id="PTHR13887">
    <property type="entry name" value="GLUTATHIONE S-TRANSFERASE KAPPA"/>
    <property type="match status" value="1"/>
</dbReference>
<gene>
    <name evidence="2" type="ORF">C8P66_12470</name>
</gene>
<sequence length="215" mass="23305">MTAGTIDVISDVICPWCWIGKRNLSVALAALEQEGLVFALRFRPFRLNPDMPPEGRLRADYRRQKFGSDERARALDARVAAVGAAAGLDFRFDLIERTPDTLPAHRLIRMAEAAGTQDEVKEALFSAYFNEGRDISDLALLDSIGAAHGIENAAARLAGDEERAWVEAQDLGARQGGIDGVPSFLLDRHVLASGALPPEELASMLRRGVAALARA</sequence>
<evidence type="ECO:0000259" key="1">
    <source>
        <dbReference type="Pfam" id="PF01323"/>
    </source>
</evidence>
<dbReference type="Gene3D" id="3.40.30.10">
    <property type="entry name" value="Glutaredoxin"/>
    <property type="match status" value="1"/>
</dbReference>
<proteinExistence type="predicted"/>
<comment type="caution">
    <text evidence="2">The sequence shown here is derived from an EMBL/GenBank/DDBJ whole genome shotgun (WGS) entry which is preliminary data.</text>
</comment>
<dbReference type="GO" id="GO:0016491">
    <property type="term" value="F:oxidoreductase activity"/>
    <property type="evidence" value="ECO:0007669"/>
    <property type="project" value="InterPro"/>
</dbReference>
<dbReference type="OrthoDB" id="9799122at2"/>
<dbReference type="InterPro" id="IPR036249">
    <property type="entry name" value="Thioredoxin-like_sf"/>
</dbReference>
<dbReference type="AlphaFoldDB" id="A0A2W7JY58"/>
<keyword evidence="3" id="KW-1185">Reference proteome</keyword>
<dbReference type="PANTHER" id="PTHR13887:SF41">
    <property type="entry name" value="THIOREDOXIN SUPERFAMILY PROTEIN"/>
    <property type="match status" value="1"/>
</dbReference>
<organism evidence="2 3">
    <name type="scientific">Humitalea rosea</name>
    <dbReference type="NCBI Taxonomy" id="990373"/>
    <lineage>
        <taxon>Bacteria</taxon>
        <taxon>Pseudomonadati</taxon>
        <taxon>Pseudomonadota</taxon>
        <taxon>Alphaproteobacteria</taxon>
        <taxon>Acetobacterales</taxon>
        <taxon>Roseomonadaceae</taxon>
        <taxon>Humitalea</taxon>
    </lineage>
</organism>
<dbReference type="EMBL" id="QKYU01000024">
    <property type="protein sequence ID" value="PZW40430.1"/>
    <property type="molecule type" value="Genomic_DNA"/>
</dbReference>
<dbReference type="RefSeq" id="WP_111399784.1">
    <property type="nucleotide sequence ID" value="NZ_QKYU01000024.1"/>
</dbReference>
<reference evidence="2 3" key="1">
    <citation type="submission" date="2018-06" db="EMBL/GenBank/DDBJ databases">
        <title>Genomic Encyclopedia of Archaeal and Bacterial Type Strains, Phase II (KMG-II): from individual species to whole genera.</title>
        <authorList>
            <person name="Goeker M."/>
        </authorList>
    </citation>
    <scope>NUCLEOTIDE SEQUENCE [LARGE SCALE GENOMIC DNA]</scope>
    <source>
        <strain evidence="2 3">DSM 24525</strain>
    </source>
</reference>
<dbReference type="SUPFAM" id="SSF52833">
    <property type="entry name" value="Thioredoxin-like"/>
    <property type="match status" value="1"/>
</dbReference>
<keyword evidence="2" id="KW-0413">Isomerase</keyword>
<name>A0A2W7JY58_9PROT</name>